<accession>A0A6G1E0V2</accession>
<dbReference type="PRINTS" id="PR00714">
    <property type="entry name" value="MAN6PISMRASE"/>
</dbReference>
<dbReference type="NCBIfam" id="TIGR00218">
    <property type="entry name" value="manA"/>
    <property type="match status" value="1"/>
</dbReference>
<dbReference type="InterPro" id="IPR011051">
    <property type="entry name" value="RmlC_Cupin_sf"/>
</dbReference>
<dbReference type="SUPFAM" id="SSF51182">
    <property type="entry name" value="RmlC-like cupins"/>
    <property type="match status" value="1"/>
</dbReference>
<proteinExistence type="inferred from homology"/>
<dbReference type="EC" id="5.3.1.8" evidence="4 8"/>
<comment type="cofactor">
    <cofactor evidence="8">
        <name>Zn(2+)</name>
        <dbReference type="ChEBI" id="CHEBI:29105"/>
    </cofactor>
    <text evidence="8">Binds 1 zinc ion per subunit.</text>
</comment>
<dbReference type="FunFam" id="2.60.120.10:FF:000469">
    <property type="entry name" value="Mannose-6-phosphate isomerase 1"/>
    <property type="match status" value="1"/>
</dbReference>
<evidence type="ECO:0000259" key="12">
    <source>
        <dbReference type="Pfam" id="PF20511"/>
    </source>
</evidence>
<dbReference type="UniPathway" id="UPA00126">
    <property type="reaction ID" value="UER00423"/>
</dbReference>
<feature type="compositionally biased region" description="Low complexity" evidence="10">
    <location>
        <begin position="447"/>
        <end position="460"/>
    </location>
</feature>
<keyword evidence="5" id="KW-0479">Metal-binding</keyword>
<evidence type="ECO:0000256" key="6">
    <source>
        <dbReference type="ARBA" id="ARBA00022833"/>
    </source>
</evidence>
<organism evidence="14 15">
    <name type="scientific">Oryza meyeriana var. granulata</name>
    <dbReference type="NCBI Taxonomy" id="110450"/>
    <lineage>
        <taxon>Eukaryota</taxon>
        <taxon>Viridiplantae</taxon>
        <taxon>Streptophyta</taxon>
        <taxon>Embryophyta</taxon>
        <taxon>Tracheophyta</taxon>
        <taxon>Spermatophyta</taxon>
        <taxon>Magnoliopsida</taxon>
        <taxon>Liliopsida</taxon>
        <taxon>Poales</taxon>
        <taxon>Poaceae</taxon>
        <taxon>BOP clade</taxon>
        <taxon>Oryzoideae</taxon>
        <taxon>Oryzeae</taxon>
        <taxon>Oryzinae</taxon>
        <taxon>Oryza</taxon>
        <taxon>Oryza meyeriana</taxon>
    </lineage>
</organism>
<dbReference type="Proteomes" id="UP000479710">
    <property type="component" value="Unassembled WGS sequence"/>
</dbReference>
<dbReference type="GO" id="GO:0009298">
    <property type="term" value="P:GDP-mannose biosynthetic process"/>
    <property type="evidence" value="ECO:0007669"/>
    <property type="project" value="UniProtKB-UniPathway"/>
</dbReference>
<evidence type="ECO:0000256" key="1">
    <source>
        <dbReference type="ARBA" id="ARBA00000757"/>
    </source>
</evidence>
<feature type="domain" description="Phosphomannose isomerase type I helical insertion" evidence="13">
    <location>
        <begin position="170"/>
        <end position="255"/>
    </location>
</feature>
<keyword evidence="15" id="KW-1185">Reference proteome</keyword>
<dbReference type="PANTHER" id="PTHR10309">
    <property type="entry name" value="MANNOSE-6-PHOSPHATE ISOMERASE"/>
    <property type="match status" value="1"/>
</dbReference>
<dbReference type="CDD" id="cd07011">
    <property type="entry name" value="cupin_PMI_type_I_N"/>
    <property type="match status" value="1"/>
</dbReference>
<name>A0A6G1E0V2_9ORYZ</name>
<dbReference type="InterPro" id="IPR001250">
    <property type="entry name" value="Man6P_Isoase-1"/>
</dbReference>
<evidence type="ECO:0000256" key="3">
    <source>
        <dbReference type="ARBA" id="ARBA00010772"/>
    </source>
</evidence>
<evidence type="ECO:0000256" key="5">
    <source>
        <dbReference type="ARBA" id="ARBA00022723"/>
    </source>
</evidence>
<sequence length="482" mass="53001">MDYPPPPPWLLRLRCVVQHYEWGRRGDASLVARLSSADGADGPDPARPYAELWMGTHPSAPSSLLRADGLLRDWLSRNPAALGPAVAARWGGDLPFLFKVLSVAKALSIQAHPDKDLAEVLHALRPATYKDVNHKPEMAIAVTEFRVLCGFAGIEELKDVLRTVPEVEDLVGPEDAAKLLSVKEYHGVNEVKSSLRSAFTKLMTASKVVVSEAIAKLICRLHVESKVRTLTEKEHLVLSLEKQYPEDVGVLSAFFFNYIKLSPGEALYIGANEPHAYLSGECVECMATSDNVVRAGLTPKYRDVQTLCSMLTYKQVFPEILRGVPVRPHIRRYTPPFDEFEVDCCSLPPGELAVISPVPGPSVYLVMVGEGEIQLLQASARLGQARKRQCQEMVRAALASAVRRLREKEAELEAARRGAAELEERLRQAAAESQAWCGPSAPPRPMPRASATPTPSPLATRWRRGRARASGSTARTSPCRPR</sequence>
<dbReference type="InterPro" id="IPR046456">
    <property type="entry name" value="PMI_typeI_C"/>
</dbReference>
<dbReference type="Pfam" id="PF20512">
    <property type="entry name" value="PMI_typeI_hel"/>
    <property type="match status" value="1"/>
</dbReference>
<dbReference type="InterPro" id="IPR014710">
    <property type="entry name" value="RmlC-like_jellyroll"/>
</dbReference>
<dbReference type="PANTHER" id="PTHR10309:SF0">
    <property type="entry name" value="MANNOSE-6-PHOSPHATE ISOMERASE"/>
    <property type="match status" value="1"/>
</dbReference>
<keyword evidence="6 8" id="KW-0862">Zinc</keyword>
<dbReference type="Gene3D" id="1.10.441.10">
    <property type="entry name" value="Phosphomannose Isomerase, domain 2"/>
    <property type="match status" value="1"/>
</dbReference>
<evidence type="ECO:0000256" key="8">
    <source>
        <dbReference type="RuleBase" id="RU000611"/>
    </source>
</evidence>
<comment type="caution">
    <text evidence="14">The sequence shown here is derived from an EMBL/GenBank/DDBJ whole genome shotgun (WGS) entry which is preliminary data.</text>
</comment>
<feature type="compositionally biased region" description="Low complexity" evidence="10">
    <location>
        <begin position="468"/>
        <end position="482"/>
    </location>
</feature>
<evidence type="ECO:0000256" key="9">
    <source>
        <dbReference type="RuleBase" id="RU004189"/>
    </source>
</evidence>
<dbReference type="Gene3D" id="2.60.120.10">
    <property type="entry name" value="Jelly Rolls"/>
    <property type="match status" value="2"/>
</dbReference>
<dbReference type="OrthoDB" id="6605218at2759"/>
<feature type="region of interest" description="Disordered" evidence="10">
    <location>
        <begin position="431"/>
        <end position="482"/>
    </location>
</feature>
<reference evidence="14 15" key="1">
    <citation type="submission" date="2019-11" db="EMBL/GenBank/DDBJ databases">
        <title>Whole genome sequence of Oryza granulata.</title>
        <authorList>
            <person name="Li W."/>
        </authorList>
    </citation>
    <scope>NUCLEOTIDE SEQUENCE [LARGE SCALE GENOMIC DNA]</scope>
    <source>
        <strain evidence="15">cv. Menghai</strain>
        <tissue evidence="14">Leaf</tissue>
    </source>
</reference>
<dbReference type="GO" id="GO:0008270">
    <property type="term" value="F:zinc ion binding"/>
    <property type="evidence" value="ECO:0007669"/>
    <property type="project" value="InterPro"/>
</dbReference>
<dbReference type="GO" id="GO:0005975">
    <property type="term" value="P:carbohydrate metabolic process"/>
    <property type="evidence" value="ECO:0007669"/>
    <property type="project" value="InterPro"/>
</dbReference>
<evidence type="ECO:0000256" key="2">
    <source>
        <dbReference type="ARBA" id="ARBA00004666"/>
    </source>
</evidence>
<comment type="pathway">
    <text evidence="2">Nucleotide-sugar biosynthesis; GDP-alpha-D-mannose biosynthesis; alpha-D-mannose 1-phosphate from D-fructose 6-phosphate: step 1/2.</text>
</comment>
<gene>
    <name evidence="14" type="ORF">E2562_023563</name>
</gene>
<evidence type="ECO:0000313" key="14">
    <source>
        <dbReference type="EMBL" id="KAF0918410.1"/>
    </source>
</evidence>
<feature type="domain" description="Phosphomannose isomerase type I C-terminal" evidence="11">
    <location>
        <begin position="333"/>
        <end position="374"/>
    </location>
</feature>
<dbReference type="EMBL" id="SPHZ02000005">
    <property type="protein sequence ID" value="KAF0918410.1"/>
    <property type="molecule type" value="Genomic_DNA"/>
</dbReference>
<evidence type="ECO:0000259" key="11">
    <source>
        <dbReference type="Pfam" id="PF01238"/>
    </source>
</evidence>
<evidence type="ECO:0000256" key="10">
    <source>
        <dbReference type="SAM" id="MobiDB-lite"/>
    </source>
</evidence>
<dbReference type="InterPro" id="IPR046457">
    <property type="entry name" value="PMI_typeI_cat"/>
</dbReference>
<feature type="domain" description="Phosphomannose isomerase type I catalytic" evidence="12">
    <location>
        <begin position="10"/>
        <end position="151"/>
    </location>
</feature>
<evidence type="ECO:0000256" key="4">
    <source>
        <dbReference type="ARBA" id="ARBA00011956"/>
    </source>
</evidence>
<dbReference type="InterPro" id="IPR016305">
    <property type="entry name" value="Mannose-6-P_Isomerase"/>
</dbReference>
<dbReference type="InterPro" id="IPR018050">
    <property type="entry name" value="Pmannose_isomerase-type1_CS"/>
</dbReference>
<dbReference type="Pfam" id="PF01238">
    <property type="entry name" value="PMI_typeI_C"/>
    <property type="match status" value="1"/>
</dbReference>
<dbReference type="AlphaFoldDB" id="A0A6G1E0V2"/>
<dbReference type="Pfam" id="PF20511">
    <property type="entry name" value="PMI_typeI_cat"/>
    <property type="match status" value="1"/>
</dbReference>
<dbReference type="FunFam" id="1.10.441.10:FF:000001">
    <property type="entry name" value="Mannose-6-phosphate isomerase"/>
    <property type="match status" value="1"/>
</dbReference>
<keyword evidence="7 8" id="KW-0413">Isomerase</keyword>
<dbReference type="InterPro" id="IPR046458">
    <property type="entry name" value="PMI_typeI_hel"/>
</dbReference>
<evidence type="ECO:0000313" key="15">
    <source>
        <dbReference type="Proteomes" id="UP000479710"/>
    </source>
</evidence>
<comment type="similarity">
    <text evidence="3 9">Belongs to the mannose-6-phosphate isomerase type 1 family.</text>
</comment>
<dbReference type="PROSITE" id="PS00966">
    <property type="entry name" value="PMI_I_2"/>
    <property type="match status" value="1"/>
</dbReference>
<dbReference type="GO" id="GO:0005829">
    <property type="term" value="C:cytosol"/>
    <property type="evidence" value="ECO:0007669"/>
    <property type="project" value="TreeGrafter"/>
</dbReference>
<protein>
    <recommendedName>
        <fullName evidence="4 8">Mannose-6-phosphate isomerase</fullName>
        <ecNumber evidence="4 8">5.3.1.8</ecNumber>
    </recommendedName>
</protein>
<dbReference type="PROSITE" id="PS00965">
    <property type="entry name" value="PMI_I_1"/>
    <property type="match status" value="1"/>
</dbReference>
<evidence type="ECO:0000256" key="7">
    <source>
        <dbReference type="ARBA" id="ARBA00023235"/>
    </source>
</evidence>
<comment type="catalytic activity">
    <reaction evidence="1 8">
        <text>D-mannose 6-phosphate = D-fructose 6-phosphate</text>
        <dbReference type="Rhea" id="RHEA:12356"/>
        <dbReference type="ChEBI" id="CHEBI:58735"/>
        <dbReference type="ChEBI" id="CHEBI:61527"/>
        <dbReference type="EC" id="5.3.1.8"/>
    </reaction>
</comment>
<evidence type="ECO:0000259" key="13">
    <source>
        <dbReference type="Pfam" id="PF20512"/>
    </source>
</evidence>
<dbReference type="GO" id="GO:0004476">
    <property type="term" value="F:mannose-6-phosphate isomerase activity"/>
    <property type="evidence" value="ECO:0007669"/>
    <property type="project" value="UniProtKB-EC"/>
</dbReference>